<proteinExistence type="predicted"/>
<accession>A0A1X0RYY5</accession>
<dbReference type="Gene3D" id="3.20.20.70">
    <property type="entry name" value="Aldolase class I"/>
    <property type="match status" value="1"/>
</dbReference>
<reference evidence="1 2" key="1">
    <citation type="journal article" date="2016" name="Proc. Natl. Acad. Sci. U.S.A.">
        <title>Lipid metabolic changes in an early divergent fungus govern the establishment of a mutualistic symbiosis with endobacteria.</title>
        <authorList>
            <person name="Lastovetsky O.A."/>
            <person name="Gaspar M.L."/>
            <person name="Mondo S.J."/>
            <person name="LaButti K.M."/>
            <person name="Sandor L."/>
            <person name="Grigoriev I.V."/>
            <person name="Henry S.A."/>
            <person name="Pawlowska T.E."/>
        </authorList>
    </citation>
    <scope>NUCLEOTIDE SEQUENCE [LARGE SCALE GENOMIC DNA]</scope>
    <source>
        <strain evidence="1 2">ATCC 11559</strain>
    </source>
</reference>
<dbReference type="Proteomes" id="UP000242381">
    <property type="component" value="Unassembled WGS sequence"/>
</dbReference>
<dbReference type="InterPro" id="IPR055268">
    <property type="entry name" value="PCB-like"/>
</dbReference>
<organism evidence="1 2">
    <name type="scientific">Rhizopus microsporus</name>
    <dbReference type="NCBI Taxonomy" id="58291"/>
    <lineage>
        <taxon>Eukaryota</taxon>
        <taxon>Fungi</taxon>
        <taxon>Fungi incertae sedis</taxon>
        <taxon>Mucoromycota</taxon>
        <taxon>Mucoromycotina</taxon>
        <taxon>Mucoromycetes</taxon>
        <taxon>Mucorales</taxon>
        <taxon>Mucorineae</taxon>
        <taxon>Rhizopodaceae</taxon>
        <taxon>Rhizopus</taxon>
    </lineage>
</organism>
<evidence type="ECO:0000313" key="1">
    <source>
        <dbReference type="EMBL" id="ORE17240.1"/>
    </source>
</evidence>
<dbReference type="GO" id="GO:0004736">
    <property type="term" value="F:pyruvate carboxylase activity"/>
    <property type="evidence" value="ECO:0007669"/>
    <property type="project" value="TreeGrafter"/>
</dbReference>
<dbReference type="SUPFAM" id="SSF51569">
    <property type="entry name" value="Aldolase"/>
    <property type="match status" value="1"/>
</dbReference>
<dbReference type="InterPro" id="IPR013785">
    <property type="entry name" value="Aldolase_TIM"/>
</dbReference>
<dbReference type="PANTHER" id="PTHR43778">
    <property type="entry name" value="PYRUVATE CARBOXYLASE"/>
    <property type="match status" value="1"/>
</dbReference>
<dbReference type="EMBL" id="KV921361">
    <property type="protein sequence ID" value="ORE17240.1"/>
    <property type="molecule type" value="Genomic_DNA"/>
</dbReference>
<dbReference type="PANTHER" id="PTHR43778:SF2">
    <property type="entry name" value="PYRUVATE CARBOXYLASE, MITOCHONDRIAL"/>
    <property type="match status" value="1"/>
</dbReference>
<gene>
    <name evidence="1" type="ORF">BCV71DRAFT_291711</name>
</gene>
<protein>
    <submittedName>
        <fullName evidence="1">Uncharacterized protein</fullName>
    </submittedName>
</protein>
<dbReference type="GO" id="GO:0005737">
    <property type="term" value="C:cytoplasm"/>
    <property type="evidence" value="ECO:0007669"/>
    <property type="project" value="TreeGrafter"/>
</dbReference>
<dbReference type="AlphaFoldDB" id="A0A1X0RYY5"/>
<sequence>MVVKKSFLNEKQQKARHIFAKNHEHWTDEPSFEIGKFMILSLWTERWKNKYIDLLKIVLYCLSRFGQRLLTECWGGTTFDVAIRFLHEDRRDRLAALRKLVPNVPFQMLLRGTNAVEYISYSDNFVYELCDKAVKCDVYVFRIFDSLSYVENMKF</sequence>
<dbReference type="GO" id="GO:0006094">
    <property type="term" value="P:gluconeogenesis"/>
    <property type="evidence" value="ECO:0007669"/>
    <property type="project" value="TreeGrafter"/>
</dbReference>
<dbReference type="VEuPathDB" id="FungiDB:BCV72DRAFT_3656"/>
<evidence type="ECO:0000313" key="2">
    <source>
        <dbReference type="Proteomes" id="UP000242381"/>
    </source>
</evidence>
<name>A0A1X0RYY5_RHIZD</name>